<protein>
    <submittedName>
        <fullName evidence="5">Ribosomal protein S18 acetylase RimI-like enzyme</fullName>
    </submittedName>
</protein>
<evidence type="ECO:0000256" key="1">
    <source>
        <dbReference type="ARBA" id="ARBA00022679"/>
    </source>
</evidence>
<keyword evidence="6" id="KW-1185">Reference proteome</keyword>
<accession>A0ABS2LHE5</accession>
<dbReference type="SUPFAM" id="SSF55729">
    <property type="entry name" value="Acyl-CoA N-acyltransferases (Nat)"/>
    <property type="match status" value="1"/>
</dbReference>
<dbReference type="PROSITE" id="PS51186">
    <property type="entry name" value="GNAT"/>
    <property type="match status" value="1"/>
</dbReference>
<feature type="compositionally biased region" description="Basic and acidic residues" evidence="3">
    <location>
        <begin position="164"/>
        <end position="173"/>
    </location>
</feature>
<feature type="domain" description="N-acetyltransferase" evidence="4">
    <location>
        <begin position="8"/>
        <end position="159"/>
    </location>
</feature>
<dbReference type="PANTHER" id="PTHR43420">
    <property type="entry name" value="ACETYLTRANSFERASE"/>
    <property type="match status" value="1"/>
</dbReference>
<dbReference type="InterPro" id="IPR050680">
    <property type="entry name" value="YpeA/RimI_acetyltransf"/>
</dbReference>
<feature type="region of interest" description="Disordered" evidence="3">
    <location>
        <begin position="164"/>
        <end position="183"/>
    </location>
</feature>
<evidence type="ECO:0000259" key="4">
    <source>
        <dbReference type="PROSITE" id="PS51186"/>
    </source>
</evidence>
<keyword evidence="2" id="KW-0012">Acyltransferase</keyword>
<organism evidence="5 6">
    <name type="scientific">Oerskovia jenensis</name>
    <dbReference type="NCBI Taxonomy" id="162169"/>
    <lineage>
        <taxon>Bacteria</taxon>
        <taxon>Bacillati</taxon>
        <taxon>Actinomycetota</taxon>
        <taxon>Actinomycetes</taxon>
        <taxon>Micrococcales</taxon>
        <taxon>Cellulomonadaceae</taxon>
        <taxon>Oerskovia</taxon>
    </lineage>
</organism>
<evidence type="ECO:0000313" key="6">
    <source>
        <dbReference type="Proteomes" id="UP000698059"/>
    </source>
</evidence>
<dbReference type="InterPro" id="IPR016181">
    <property type="entry name" value="Acyl_CoA_acyltransferase"/>
</dbReference>
<dbReference type="Gene3D" id="3.40.630.30">
    <property type="match status" value="1"/>
</dbReference>
<sequence length="183" mass="19403">MTTAPDLFELRPGLQDDVEQCLGVWIEASAARDGRRVEGVAARARGKFDRGVAWTVATDGVGDVVGFAVGTGPGSGLASDPPGAAVLGMLAVDPRAQGSGLGRRLLRDVTGLLARQGYSRAVLHVLTDNVGAVSLYERHGWVPWGEPVEHALLRRDSQTYVRDLTRADHHDEADASTPTGLRA</sequence>
<reference evidence="5 6" key="1">
    <citation type="submission" date="2021-01" db="EMBL/GenBank/DDBJ databases">
        <title>Sequencing the genomes of 1000 actinobacteria strains.</title>
        <authorList>
            <person name="Klenk H.-P."/>
        </authorList>
    </citation>
    <scope>NUCLEOTIDE SEQUENCE [LARGE SCALE GENOMIC DNA]</scope>
    <source>
        <strain evidence="5 6">DSM 46000</strain>
    </source>
</reference>
<evidence type="ECO:0000313" key="5">
    <source>
        <dbReference type="EMBL" id="MBM7479817.1"/>
    </source>
</evidence>
<dbReference type="Proteomes" id="UP000698059">
    <property type="component" value="Unassembled WGS sequence"/>
</dbReference>
<proteinExistence type="predicted"/>
<dbReference type="InterPro" id="IPR000182">
    <property type="entry name" value="GNAT_dom"/>
</dbReference>
<dbReference type="CDD" id="cd04301">
    <property type="entry name" value="NAT_SF"/>
    <property type="match status" value="1"/>
</dbReference>
<dbReference type="PANTHER" id="PTHR43420:SF12">
    <property type="entry name" value="N-ACETYLTRANSFERASE DOMAIN-CONTAINING PROTEIN"/>
    <property type="match status" value="1"/>
</dbReference>
<evidence type="ECO:0000256" key="3">
    <source>
        <dbReference type="SAM" id="MobiDB-lite"/>
    </source>
</evidence>
<evidence type="ECO:0000256" key="2">
    <source>
        <dbReference type="ARBA" id="ARBA00023315"/>
    </source>
</evidence>
<comment type="caution">
    <text evidence="5">The sequence shown here is derived from an EMBL/GenBank/DDBJ whole genome shotgun (WGS) entry which is preliminary data.</text>
</comment>
<name>A0ABS2LHE5_9CELL</name>
<keyword evidence="1" id="KW-0808">Transferase</keyword>
<dbReference type="Pfam" id="PF00583">
    <property type="entry name" value="Acetyltransf_1"/>
    <property type="match status" value="1"/>
</dbReference>
<dbReference type="EMBL" id="JAFBBO010000001">
    <property type="protein sequence ID" value="MBM7479817.1"/>
    <property type="molecule type" value="Genomic_DNA"/>
</dbReference>
<gene>
    <name evidence="5" type="ORF">JOD49_002737</name>
</gene>
<dbReference type="RefSeq" id="WP_205307681.1">
    <property type="nucleotide sequence ID" value="NZ_BAAAVF010000013.1"/>
</dbReference>